<dbReference type="PANTHER" id="PTHR42815:SF2">
    <property type="entry name" value="FAD-BINDING, PUTATIVE (AFU_ORTHOLOGUE AFUA_6G07600)-RELATED"/>
    <property type="match status" value="1"/>
</dbReference>
<reference evidence="2" key="1">
    <citation type="submission" date="2023-03" db="EMBL/GenBank/DDBJ databases">
        <title>Actinorhabdospora filicis NBRC 111898.</title>
        <authorList>
            <person name="Ichikawa N."/>
            <person name="Sato H."/>
            <person name="Tonouchi N."/>
        </authorList>
    </citation>
    <scope>NUCLEOTIDE SEQUENCE</scope>
    <source>
        <strain evidence="2">NBRC 111898</strain>
    </source>
</reference>
<dbReference type="Pfam" id="PF01243">
    <property type="entry name" value="PNPOx_N"/>
    <property type="match status" value="1"/>
</dbReference>
<gene>
    <name evidence="2" type="ORF">Afil01_43030</name>
</gene>
<keyword evidence="3" id="KW-1185">Reference proteome</keyword>
<dbReference type="Gene3D" id="2.30.110.10">
    <property type="entry name" value="Electron Transport, Fmn-binding Protein, Chain A"/>
    <property type="match status" value="1"/>
</dbReference>
<dbReference type="EMBL" id="BSTX01000003">
    <property type="protein sequence ID" value="GLZ79496.1"/>
    <property type="molecule type" value="Genomic_DNA"/>
</dbReference>
<evidence type="ECO:0000313" key="3">
    <source>
        <dbReference type="Proteomes" id="UP001165079"/>
    </source>
</evidence>
<dbReference type="RefSeq" id="WP_285664646.1">
    <property type="nucleotide sequence ID" value="NZ_BSTX01000003.1"/>
</dbReference>
<name>A0A9W6SRN3_9ACTN</name>
<feature type="domain" description="Pyridoxamine 5'-phosphate oxidase N-terminal" evidence="1">
    <location>
        <begin position="161"/>
        <end position="256"/>
    </location>
</feature>
<organism evidence="2 3">
    <name type="scientific">Actinorhabdospora filicis</name>
    <dbReference type="NCBI Taxonomy" id="1785913"/>
    <lineage>
        <taxon>Bacteria</taxon>
        <taxon>Bacillati</taxon>
        <taxon>Actinomycetota</taxon>
        <taxon>Actinomycetes</taxon>
        <taxon>Micromonosporales</taxon>
        <taxon>Micromonosporaceae</taxon>
        <taxon>Actinorhabdospora</taxon>
    </lineage>
</organism>
<dbReference type="InterPro" id="IPR011576">
    <property type="entry name" value="Pyridox_Oxase_N"/>
</dbReference>
<dbReference type="SUPFAM" id="SSF50475">
    <property type="entry name" value="FMN-binding split barrel"/>
    <property type="match status" value="1"/>
</dbReference>
<dbReference type="AlphaFoldDB" id="A0A9W6SRN3"/>
<dbReference type="InterPro" id="IPR012349">
    <property type="entry name" value="Split_barrel_FMN-bd"/>
</dbReference>
<proteinExistence type="predicted"/>
<sequence>MLHTGEVAVQQRAGVRAPKMGSARVGADIPEVAAGFLAAQAVVVIAGDDASGDRWAGAVFGAPGFATAPDARTVDLRALPGEPLGGAFDNGAEIGMIAIEPATRRRMRVNGRAERDGEGLRVRTTQVYSNCPKYIQARETTGLFTDPPGPAVRGGALTTGQRELIAAADTFFIATGAEGVGLDASHRGGAPGFVTVHSGSRLSFPDYRGNAMYMTLGNLELDPRCGLLFWDFEGDRALHVTGTASTDWDADRAAAVPGAMRMVDVEVTGVVEVPGGQRLRWDFHDYSPANPALV</sequence>
<comment type="caution">
    <text evidence="2">The sequence shown here is derived from an EMBL/GenBank/DDBJ whole genome shotgun (WGS) entry which is preliminary data.</text>
</comment>
<evidence type="ECO:0000259" key="1">
    <source>
        <dbReference type="Pfam" id="PF01243"/>
    </source>
</evidence>
<dbReference type="Proteomes" id="UP001165079">
    <property type="component" value="Unassembled WGS sequence"/>
</dbReference>
<evidence type="ECO:0000313" key="2">
    <source>
        <dbReference type="EMBL" id="GLZ79496.1"/>
    </source>
</evidence>
<dbReference type="PANTHER" id="PTHR42815">
    <property type="entry name" value="FAD-BINDING, PUTATIVE (AFU_ORTHOLOGUE AFUA_6G07600)-RELATED"/>
    <property type="match status" value="1"/>
</dbReference>
<protein>
    <submittedName>
        <fullName evidence="2">Oxidoreductase</fullName>
    </submittedName>
</protein>
<accession>A0A9W6SRN3</accession>